<evidence type="ECO:0000313" key="1">
    <source>
        <dbReference type="EMBL" id="OMO84855.1"/>
    </source>
</evidence>
<organism evidence="1 2">
    <name type="scientific">Corchorus capsularis</name>
    <name type="common">Jute</name>
    <dbReference type="NCBI Taxonomy" id="210143"/>
    <lineage>
        <taxon>Eukaryota</taxon>
        <taxon>Viridiplantae</taxon>
        <taxon>Streptophyta</taxon>
        <taxon>Embryophyta</taxon>
        <taxon>Tracheophyta</taxon>
        <taxon>Spermatophyta</taxon>
        <taxon>Magnoliopsida</taxon>
        <taxon>eudicotyledons</taxon>
        <taxon>Gunneridae</taxon>
        <taxon>Pentapetalae</taxon>
        <taxon>rosids</taxon>
        <taxon>malvids</taxon>
        <taxon>Malvales</taxon>
        <taxon>Malvaceae</taxon>
        <taxon>Grewioideae</taxon>
        <taxon>Apeibeae</taxon>
        <taxon>Corchorus</taxon>
    </lineage>
</organism>
<dbReference type="OMA" id="IESECDQ"/>
<accession>A0A1R3IQJ4</accession>
<keyword evidence="2" id="KW-1185">Reference proteome</keyword>
<feature type="non-terminal residue" evidence="1">
    <location>
        <position position="1"/>
    </location>
</feature>
<dbReference type="Gramene" id="OMO84855">
    <property type="protein sequence ID" value="OMO84855"/>
    <property type="gene ID" value="CCACVL1_10611"/>
</dbReference>
<proteinExistence type="predicted"/>
<protein>
    <submittedName>
        <fullName evidence="1">Uncharacterized protein</fullName>
    </submittedName>
</protein>
<sequence>KRKRLKNVDTCMRVLRSDMEDISKEQKKIKEGQRQVREKFEAIEVECEQLRKETNLIMQQSASTQIRLVFMFQILKARENQEFDKAAQLTCGLRKLIAS</sequence>
<dbReference type="EMBL" id="AWWV01009668">
    <property type="protein sequence ID" value="OMO84855.1"/>
    <property type="molecule type" value="Genomic_DNA"/>
</dbReference>
<dbReference type="Proteomes" id="UP000188268">
    <property type="component" value="Unassembled WGS sequence"/>
</dbReference>
<gene>
    <name evidence="1" type="ORF">CCACVL1_10611</name>
</gene>
<dbReference type="OrthoDB" id="993893at2759"/>
<reference evidence="1 2" key="1">
    <citation type="submission" date="2013-09" db="EMBL/GenBank/DDBJ databases">
        <title>Corchorus capsularis genome sequencing.</title>
        <authorList>
            <person name="Alam M."/>
            <person name="Haque M.S."/>
            <person name="Islam M.S."/>
            <person name="Emdad E.M."/>
            <person name="Islam M.M."/>
            <person name="Ahmed B."/>
            <person name="Halim A."/>
            <person name="Hossen Q.M.M."/>
            <person name="Hossain M.Z."/>
            <person name="Ahmed R."/>
            <person name="Khan M.M."/>
            <person name="Islam R."/>
            <person name="Rashid M.M."/>
            <person name="Khan S.A."/>
            <person name="Rahman M.S."/>
            <person name="Alam M."/>
        </authorList>
    </citation>
    <scope>NUCLEOTIDE SEQUENCE [LARGE SCALE GENOMIC DNA]</scope>
    <source>
        <strain evidence="2">cv. CVL-1</strain>
        <tissue evidence="1">Whole seedling</tissue>
    </source>
</reference>
<comment type="caution">
    <text evidence="1">The sequence shown here is derived from an EMBL/GenBank/DDBJ whole genome shotgun (WGS) entry which is preliminary data.</text>
</comment>
<dbReference type="PANTHER" id="PTHR48248">
    <property type="entry name" value="UVR DOMAIN-CONTAINING PROTEIN"/>
    <property type="match status" value="1"/>
</dbReference>
<evidence type="ECO:0000313" key="2">
    <source>
        <dbReference type="Proteomes" id="UP000188268"/>
    </source>
</evidence>
<name>A0A1R3IQJ4_COCAP</name>
<dbReference type="AlphaFoldDB" id="A0A1R3IQJ4"/>
<dbReference type="PANTHER" id="PTHR48248:SF5">
    <property type="entry name" value="UVR DOMAIN-CONTAINING PROTEIN"/>
    <property type="match status" value="1"/>
</dbReference>